<evidence type="ECO:0000259" key="1">
    <source>
        <dbReference type="Pfam" id="PF14534"/>
    </source>
</evidence>
<dbReference type="SUPFAM" id="SSF54427">
    <property type="entry name" value="NTF2-like"/>
    <property type="match status" value="1"/>
</dbReference>
<keyword evidence="2" id="KW-0413">Isomerase</keyword>
<dbReference type="GO" id="GO:0016853">
    <property type="term" value="F:isomerase activity"/>
    <property type="evidence" value="ECO:0007669"/>
    <property type="project" value="UniProtKB-KW"/>
</dbReference>
<dbReference type="EMBL" id="FNHZ01000001">
    <property type="protein sequence ID" value="SDM60858.1"/>
    <property type="molecule type" value="Genomic_DNA"/>
</dbReference>
<dbReference type="InterPro" id="IPR032710">
    <property type="entry name" value="NTF2-like_dom_sf"/>
</dbReference>
<dbReference type="RefSeq" id="WP_074521022.1">
    <property type="nucleotide sequence ID" value="NZ_FNHZ01000001.1"/>
</dbReference>
<dbReference type="InterPro" id="IPR027843">
    <property type="entry name" value="DUF4440"/>
</dbReference>
<evidence type="ECO:0000313" key="2">
    <source>
        <dbReference type="EMBL" id="SDM60858.1"/>
    </source>
</evidence>
<dbReference type="OrthoDB" id="3253136at2"/>
<proteinExistence type="predicted"/>
<dbReference type="Proteomes" id="UP000187651">
    <property type="component" value="Unassembled WGS sequence"/>
</dbReference>
<name>A0A1G9ULT7_9FIRM</name>
<accession>A0A1G9ULT7</accession>
<dbReference type="Pfam" id="PF14534">
    <property type="entry name" value="DUF4440"/>
    <property type="match status" value="1"/>
</dbReference>
<feature type="domain" description="DUF4440" evidence="1">
    <location>
        <begin position="7"/>
        <end position="113"/>
    </location>
</feature>
<dbReference type="AlphaFoldDB" id="A0A1G9ULT7"/>
<organism evidence="2 3">
    <name type="scientific">Lachnospira pectinoschiza</name>
    <dbReference type="NCBI Taxonomy" id="28052"/>
    <lineage>
        <taxon>Bacteria</taxon>
        <taxon>Bacillati</taxon>
        <taxon>Bacillota</taxon>
        <taxon>Clostridia</taxon>
        <taxon>Lachnospirales</taxon>
        <taxon>Lachnospiraceae</taxon>
        <taxon>Lachnospira</taxon>
    </lineage>
</organism>
<reference evidence="3" key="1">
    <citation type="submission" date="2016-10" db="EMBL/GenBank/DDBJ databases">
        <authorList>
            <person name="Varghese N."/>
            <person name="Submissions S."/>
        </authorList>
    </citation>
    <scope>NUCLEOTIDE SEQUENCE [LARGE SCALE GENOMIC DNA]</scope>
    <source>
        <strain evidence="3">M83</strain>
    </source>
</reference>
<evidence type="ECO:0000313" key="3">
    <source>
        <dbReference type="Proteomes" id="UP000187651"/>
    </source>
</evidence>
<sequence>MGEEAKISELYKDYWDYMIEKNIEGLRSLMSADYSLYHMTGVRQSADDFLKGLYNGTFNYYSAEHDDIVVSVHGDEASLTGKSRVVAAVYGGGKGSWRLQGDFTLRKENGNWKFTSSRASTY</sequence>
<gene>
    <name evidence="2" type="ORF">SAMN05216544_0815</name>
</gene>
<dbReference type="Gene3D" id="3.10.450.50">
    <property type="match status" value="1"/>
</dbReference>
<keyword evidence="3" id="KW-1185">Reference proteome</keyword>
<protein>
    <submittedName>
        <fullName evidence="2">Ketosteroid isomerase homolog</fullName>
    </submittedName>
</protein>